<reference evidence="1 2" key="1">
    <citation type="journal article" date="2010" name="Stand. Genomic Sci.">
        <title>Complete genome sequence of Marinobacter adhaerens type strain (HP15), a diatom-interacting marine microorganism.</title>
        <authorList>
            <person name="Gardes A."/>
            <person name="Kaeppel E."/>
            <person name="Shehzad A."/>
            <person name="Seebah S."/>
            <person name="Teeling H."/>
            <person name="Yarza P."/>
            <person name="Glockner F.O."/>
            <person name="Grossart H.P."/>
            <person name="Ullrich M.S."/>
        </authorList>
    </citation>
    <scope>NUCLEOTIDE SEQUENCE [LARGE SCALE GENOMIC DNA]</scope>
    <source>
        <strain evidence="2">DSM 23420 / HP15</strain>
        <plasmid evidence="2">Plasmid pHP-187</plasmid>
    </source>
</reference>
<geneLocation type="plasmid" evidence="1 2">
    <name>pHP-187</name>
</geneLocation>
<evidence type="ECO:0000313" key="2">
    <source>
        <dbReference type="Proteomes" id="UP000007077"/>
    </source>
</evidence>
<evidence type="ECO:0000313" key="1">
    <source>
        <dbReference type="EMBL" id="ADQ00025.1"/>
    </source>
</evidence>
<keyword evidence="1" id="KW-0614">Plasmid</keyword>
<organism evidence="1 2">
    <name type="scientific">Marinobacter adhaerens (strain DSM 23420 / HP15)</name>
    <dbReference type="NCBI Taxonomy" id="225937"/>
    <lineage>
        <taxon>Bacteria</taxon>
        <taxon>Pseudomonadati</taxon>
        <taxon>Pseudomonadota</taxon>
        <taxon>Gammaproteobacteria</taxon>
        <taxon>Pseudomonadales</taxon>
        <taxon>Marinobacteraceae</taxon>
        <taxon>Marinobacter</taxon>
    </lineage>
</organism>
<protein>
    <submittedName>
        <fullName evidence="1">Uncharacterized protein</fullName>
    </submittedName>
</protein>
<proteinExistence type="predicted"/>
<dbReference type="EMBL" id="CP001980">
    <property type="protein sequence ID" value="ADQ00025.1"/>
    <property type="molecule type" value="Genomic_DNA"/>
</dbReference>
<dbReference type="KEGG" id="mad:HP15_p187g28"/>
<dbReference type="AlphaFoldDB" id="E4PRZ0"/>
<dbReference type="Proteomes" id="UP000007077">
    <property type="component" value="Plasmid pHP-187"/>
</dbReference>
<gene>
    <name evidence="1" type="ordered locus">HP15_p187g28</name>
</gene>
<sequence>MKVLSKLGALPEGELLVKTLVPIQDLEFNDVFPVKFMRALAALCH</sequence>
<accession>E4PRZ0</accession>
<dbReference type="HOGENOM" id="CLU_3201771_0_0_6"/>
<reference evidence="2" key="2">
    <citation type="submission" date="2010-02" db="EMBL/GenBank/DDBJ databases">
        <title>Complete genome sequence of Marinobacter adhaerens type strain (HP15).</title>
        <authorList>
            <person name="Gaerdes A.A.M."/>
            <person name="Kaeppel E."/>
            <person name="Shezad A."/>
            <person name="Seebah S."/>
            <person name="Teeling H."/>
            <person name="Yarza P."/>
            <person name="Gloeckner F.O."/>
            <person name="Ullrich M.S."/>
        </authorList>
    </citation>
    <scope>NUCLEOTIDE SEQUENCE [LARGE SCALE GENOMIC DNA]</scope>
    <source>
        <strain evidence="2">DSM 23420 / HP15</strain>
        <plasmid evidence="2">Plasmid pHP-187</plasmid>
    </source>
</reference>
<name>E4PRZ0_MARAH</name>